<dbReference type="EMBL" id="BPLQ01004478">
    <property type="protein sequence ID" value="GIY08259.1"/>
    <property type="molecule type" value="Genomic_DNA"/>
</dbReference>
<comment type="caution">
    <text evidence="1">The sequence shown here is derived from an EMBL/GenBank/DDBJ whole genome shotgun (WGS) entry which is preliminary data.</text>
</comment>
<keyword evidence="2" id="KW-1185">Reference proteome</keyword>
<sequence length="84" mass="10041">MILIDDPWHKNIVCILHLFREHYLNTHCHKFYVRWRLTPFSPCDEFDLNVPQDIPQDGLDAKVPVSWPLDSLNLYPSGFFCYFT</sequence>
<organism evidence="1 2">
    <name type="scientific">Caerostris darwini</name>
    <dbReference type="NCBI Taxonomy" id="1538125"/>
    <lineage>
        <taxon>Eukaryota</taxon>
        <taxon>Metazoa</taxon>
        <taxon>Ecdysozoa</taxon>
        <taxon>Arthropoda</taxon>
        <taxon>Chelicerata</taxon>
        <taxon>Arachnida</taxon>
        <taxon>Araneae</taxon>
        <taxon>Araneomorphae</taxon>
        <taxon>Entelegynae</taxon>
        <taxon>Araneoidea</taxon>
        <taxon>Araneidae</taxon>
        <taxon>Caerostris</taxon>
    </lineage>
</organism>
<accession>A0AAV4QJ35</accession>
<evidence type="ECO:0000313" key="1">
    <source>
        <dbReference type="EMBL" id="GIY08259.1"/>
    </source>
</evidence>
<reference evidence="1 2" key="1">
    <citation type="submission" date="2021-06" db="EMBL/GenBank/DDBJ databases">
        <title>Caerostris darwini draft genome.</title>
        <authorList>
            <person name="Kono N."/>
            <person name="Arakawa K."/>
        </authorList>
    </citation>
    <scope>NUCLEOTIDE SEQUENCE [LARGE SCALE GENOMIC DNA]</scope>
</reference>
<dbReference type="Proteomes" id="UP001054837">
    <property type="component" value="Unassembled WGS sequence"/>
</dbReference>
<dbReference type="AlphaFoldDB" id="A0AAV4QJ35"/>
<evidence type="ECO:0000313" key="2">
    <source>
        <dbReference type="Proteomes" id="UP001054837"/>
    </source>
</evidence>
<name>A0AAV4QJ35_9ARAC</name>
<protein>
    <submittedName>
        <fullName evidence="1">Uncharacterized protein</fullName>
    </submittedName>
</protein>
<proteinExistence type="predicted"/>
<gene>
    <name evidence="1" type="ORF">CDAR_85701</name>
</gene>